<evidence type="ECO:0000259" key="9">
    <source>
        <dbReference type="PROSITE" id="PS50081"/>
    </source>
</evidence>
<gene>
    <name evidence="11" type="ORF">CYNAS_LOCUS8961</name>
</gene>
<evidence type="ECO:0000256" key="1">
    <source>
        <dbReference type="ARBA" id="ARBA00022553"/>
    </source>
</evidence>
<dbReference type="SUPFAM" id="SSF50729">
    <property type="entry name" value="PH domain-like"/>
    <property type="match status" value="1"/>
</dbReference>
<dbReference type="GO" id="GO:0005737">
    <property type="term" value="C:cytoplasm"/>
    <property type="evidence" value="ECO:0007669"/>
    <property type="project" value="TreeGrafter"/>
</dbReference>
<dbReference type="Pfam" id="PF00780">
    <property type="entry name" value="CNH"/>
    <property type="match status" value="1"/>
</dbReference>
<dbReference type="PANTHER" id="PTHR22988:SF71">
    <property type="entry name" value="CITRON RHO-INTERACTING KINASE"/>
    <property type="match status" value="1"/>
</dbReference>
<evidence type="ECO:0000256" key="5">
    <source>
        <dbReference type="ARBA" id="ARBA00048679"/>
    </source>
</evidence>
<dbReference type="GO" id="GO:0046872">
    <property type="term" value="F:metal ion binding"/>
    <property type="evidence" value="ECO:0007669"/>
    <property type="project" value="UniProtKB-KW"/>
</dbReference>
<dbReference type="InterPro" id="IPR001180">
    <property type="entry name" value="CNH_dom"/>
</dbReference>
<organism evidence="11 12">
    <name type="scientific">Cylicocyclus nassatus</name>
    <name type="common">Nematode worm</name>
    <dbReference type="NCBI Taxonomy" id="53992"/>
    <lineage>
        <taxon>Eukaryota</taxon>
        <taxon>Metazoa</taxon>
        <taxon>Ecdysozoa</taxon>
        <taxon>Nematoda</taxon>
        <taxon>Chromadorea</taxon>
        <taxon>Rhabditida</taxon>
        <taxon>Rhabditina</taxon>
        <taxon>Rhabditomorpha</taxon>
        <taxon>Strongyloidea</taxon>
        <taxon>Strongylidae</taxon>
        <taxon>Cylicocyclus</taxon>
    </lineage>
</organism>
<dbReference type="SMART" id="SM00036">
    <property type="entry name" value="CNH"/>
    <property type="match status" value="1"/>
</dbReference>
<dbReference type="PANTHER" id="PTHR22988">
    <property type="entry name" value="MYOTONIC DYSTROPHY S/T KINASE-RELATED"/>
    <property type="match status" value="1"/>
</dbReference>
<comment type="catalytic activity">
    <reaction evidence="5">
        <text>L-seryl-[protein] + ATP = O-phospho-L-seryl-[protein] + ADP + H(+)</text>
        <dbReference type="Rhea" id="RHEA:17989"/>
        <dbReference type="Rhea" id="RHEA-COMP:9863"/>
        <dbReference type="Rhea" id="RHEA-COMP:11604"/>
        <dbReference type="ChEBI" id="CHEBI:15378"/>
        <dbReference type="ChEBI" id="CHEBI:29999"/>
        <dbReference type="ChEBI" id="CHEBI:30616"/>
        <dbReference type="ChEBI" id="CHEBI:83421"/>
        <dbReference type="ChEBI" id="CHEBI:456216"/>
        <dbReference type="EC" id="2.7.11.1"/>
    </reaction>
</comment>
<feature type="domain" description="CNH" evidence="10">
    <location>
        <begin position="1041"/>
        <end position="1312"/>
    </location>
</feature>
<dbReference type="InterPro" id="IPR001849">
    <property type="entry name" value="PH_domain"/>
</dbReference>
<dbReference type="PROSITE" id="PS50003">
    <property type="entry name" value="PH_DOMAIN"/>
    <property type="match status" value="1"/>
</dbReference>
<dbReference type="GO" id="GO:0004674">
    <property type="term" value="F:protein serine/threonine kinase activity"/>
    <property type="evidence" value="ECO:0007669"/>
    <property type="project" value="UniProtKB-EC"/>
</dbReference>
<evidence type="ECO:0000256" key="2">
    <source>
        <dbReference type="ARBA" id="ARBA00022723"/>
    </source>
</evidence>
<evidence type="ECO:0000313" key="12">
    <source>
        <dbReference type="Proteomes" id="UP001176961"/>
    </source>
</evidence>
<keyword evidence="3" id="KW-0862">Zinc</keyword>
<dbReference type="InterPro" id="IPR011993">
    <property type="entry name" value="PH-like_dom_sf"/>
</dbReference>
<evidence type="ECO:0000259" key="8">
    <source>
        <dbReference type="PROSITE" id="PS50003"/>
    </source>
</evidence>
<accession>A0AA36GRT7</accession>
<feature type="coiled-coil region" evidence="6">
    <location>
        <begin position="46"/>
        <end position="80"/>
    </location>
</feature>
<dbReference type="InterPro" id="IPR046349">
    <property type="entry name" value="C1-like_sf"/>
</dbReference>
<dbReference type="Pfam" id="PF00169">
    <property type="entry name" value="PH"/>
    <property type="match status" value="1"/>
</dbReference>
<feature type="coiled-coil region" evidence="6">
    <location>
        <begin position="137"/>
        <end position="252"/>
    </location>
</feature>
<dbReference type="InterPro" id="IPR002219">
    <property type="entry name" value="PKC_DAG/PE"/>
</dbReference>
<feature type="region of interest" description="Disordered" evidence="7">
    <location>
        <begin position="767"/>
        <end position="791"/>
    </location>
</feature>
<dbReference type="InterPro" id="IPR050839">
    <property type="entry name" value="Rho-assoc_Ser/Thr_Kinase"/>
</dbReference>
<dbReference type="Gene3D" id="2.30.29.30">
    <property type="entry name" value="Pleckstrin-homology domain (PH domain)/Phosphotyrosine-binding domain (PTB)"/>
    <property type="match status" value="1"/>
</dbReference>
<feature type="domain" description="PH" evidence="8">
    <location>
        <begin position="906"/>
        <end position="1017"/>
    </location>
</feature>
<dbReference type="SMART" id="SM00233">
    <property type="entry name" value="PH"/>
    <property type="match status" value="1"/>
</dbReference>
<dbReference type="Gene3D" id="1.10.287.1490">
    <property type="match status" value="2"/>
</dbReference>
<dbReference type="GO" id="GO:0031032">
    <property type="term" value="P:actomyosin structure organization"/>
    <property type="evidence" value="ECO:0007669"/>
    <property type="project" value="TreeGrafter"/>
</dbReference>
<comment type="catalytic activity">
    <reaction evidence="4">
        <text>L-threonyl-[protein] + ATP = O-phospho-L-threonyl-[protein] + ADP + H(+)</text>
        <dbReference type="Rhea" id="RHEA:46608"/>
        <dbReference type="Rhea" id="RHEA-COMP:11060"/>
        <dbReference type="Rhea" id="RHEA-COMP:11605"/>
        <dbReference type="ChEBI" id="CHEBI:15378"/>
        <dbReference type="ChEBI" id="CHEBI:30013"/>
        <dbReference type="ChEBI" id="CHEBI:30616"/>
        <dbReference type="ChEBI" id="CHEBI:61977"/>
        <dbReference type="ChEBI" id="CHEBI:456216"/>
        <dbReference type="EC" id="2.7.11.1"/>
    </reaction>
</comment>
<keyword evidence="6" id="KW-0175">Coiled coil</keyword>
<reference evidence="11" key="1">
    <citation type="submission" date="2023-07" db="EMBL/GenBank/DDBJ databases">
        <authorList>
            <consortium name="CYATHOMIX"/>
        </authorList>
    </citation>
    <scope>NUCLEOTIDE SEQUENCE</scope>
    <source>
        <strain evidence="11">N/A</strain>
    </source>
</reference>
<dbReference type="GO" id="GO:0005856">
    <property type="term" value="C:cytoskeleton"/>
    <property type="evidence" value="ECO:0007669"/>
    <property type="project" value="TreeGrafter"/>
</dbReference>
<evidence type="ECO:0000256" key="6">
    <source>
        <dbReference type="SAM" id="Coils"/>
    </source>
</evidence>
<evidence type="ECO:0000256" key="4">
    <source>
        <dbReference type="ARBA" id="ARBA00047899"/>
    </source>
</evidence>
<dbReference type="Proteomes" id="UP001176961">
    <property type="component" value="Unassembled WGS sequence"/>
</dbReference>
<name>A0AA36GRT7_CYLNA</name>
<dbReference type="SMART" id="SM00109">
    <property type="entry name" value="C1"/>
    <property type="match status" value="1"/>
</dbReference>
<protein>
    <recommendedName>
        <fullName evidence="13">Citron Rho-interacting kinase</fullName>
    </recommendedName>
</protein>
<proteinExistence type="predicted"/>
<sequence length="1363" mass="156894">MEKFYTPMRTPSVRTRRKAISPVAQESRELISSSSPYNVVELDMDEKKLKERILEQDTTIRELQKTIKQMEEAMGSKLNESILIETSNRINAHESRIYQTDISLYEHDLRETKEHLKKLRFDLSNEVSKHVAAEDDLRRRLIEIAELEHKLKDANDAKNALQEKLVNKDHSITQLGSELTSAKFEISTLQTRLDKSRQDVEQARMQNKDLSLEVATLKVALAKSKEEIRRNLEDVKDQKEDMTKREIELRRSLETNFVSHNISTSNNLVNAFQSLSSQLMAMQKTQFTSEQLANIQHQLGELSATNKFLQEKVMDYQEKENKLSQQLAETRDSAESAKVELETLHKKLTEVEGSSSLTYQYLLEEASKVKQQKADLRCELLELRRDYNRQKEKLEKLETKTVDETEMEKLRSDLESCRNREEKLLKEVERLKEALDKAEKERRRLEVELKSTRDEAGEAHVERKINQELREELKKTETKLIELSNTMEVVDSQCEQFRELKKRAEAGRQKALSECADMTVKLREIERQLESQRSLEVEVKQQKSERDRLEMKIRYLNDELRETHNDYRAELAQLAKQISETKCRDATDNEHYTIKIDELKNKLAQAESLQRSLNRQVEELKQENGKLQEQLTAGESREQETAEENKKLRGGLTDALRKIDQYKKEAESAKEACQEMTKQLEQNEERITKLEDEIISLEERLEEKEKLEAYLQSQIKARDMPKLSRRSTLLRTPTESSIEIIDPVVVEELENERTSLLKELEEKKKELNSRKMMPPPVPKGHRLQPSAPYTNTVSRKPLAKVQSKSIADIRCTSLQQSRTGALEKSTSQSATMRHEIPHRWTELRHFGLFTIKCAVCFVGVPTFGKKKRCTHCGIIVHSQCATRVANTCGLPDQCANYYLDSYSAPVGKMNGWVRLFSDDSNTREWQSAWGEMDERNLAFYDHHAVQSDLKKPFLSVDLEKELRIVRVGSEVPVKTDSGGQVSHNIVHLKTETRNIYILAPSTQTAKRWAEALQNASARRMLLTRRPSSFSEQSCVLVLSAPNNLTIHTTCVIDDYLLIGAQSGLFFTHMSSPRVPVRISGFNSVAAMEWLSDLSILAMITEHRRSLALVPLSSLKAELLSVQPSLRADVLNGYDNLHALAYYHHEDNRYLCAASSTKIHVLKYNAARDVFTGHQVIETSEPAMCLTTDSRGLYFGSDSFYFVHLGKGNLEPLRLADSSISDYPIALLILRDDEVLLAYQNYGIFVNARGERTRNQTVEWEQMPMEFVYTAPYLYVIHYDSIEIMQVADYKGPDSDTVLDEREVYECQNAHVVCCRPNGDVFISISNTDSVEVHRFNATNSKRSSLKRKGLSAITYDKRSKVTL</sequence>
<feature type="domain" description="Phorbol-ester/DAG-type" evidence="9">
    <location>
        <begin position="837"/>
        <end position="888"/>
    </location>
</feature>
<keyword evidence="12" id="KW-1185">Reference proteome</keyword>
<evidence type="ECO:0008006" key="13">
    <source>
        <dbReference type="Google" id="ProtNLM"/>
    </source>
</evidence>
<feature type="region of interest" description="Disordered" evidence="7">
    <location>
        <begin position="1"/>
        <end position="21"/>
    </location>
</feature>
<dbReference type="PROSITE" id="PS50081">
    <property type="entry name" value="ZF_DAG_PE_2"/>
    <property type="match status" value="1"/>
</dbReference>
<dbReference type="EMBL" id="CATQJL010000223">
    <property type="protein sequence ID" value="CAJ0596978.1"/>
    <property type="molecule type" value="Genomic_DNA"/>
</dbReference>
<feature type="compositionally biased region" description="Basic and acidic residues" evidence="7">
    <location>
        <begin position="635"/>
        <end position="647"/>
    </location>
</feature>
<evidence type="ECO:0000256" key="3">
    <source>
        <dbReference type="ARBA" id="ARBA00022833"/>
    </source>
</evidence>
<feature type="region of interest" description="Disordered" evidence="7">
    <location>
        <begin position="623"/>
        <end position="647"/>
    </location>
</feature>
<evidence type="ECO:0000256" key="7">
    <source>
        <dbReference type="SAM" id="MobiDB-lite"/>
    </source>
</evidence>
<evidence type="ECO:0000259" key="10">
    <source>
        <dbReference type="PROSITE" id="PS50219"/>
    </source>
</evidence>
<comment type="caution">
    <text evidence="11">The sequence shown here is derived from an EMBL/GenBank/DDBJ whole genome shotgun (WGS) entry which is preliminary data.</text>
</comment>
<dbReference type="SUPFAM" id="SSF57889">
    <property type="entry name" value="Cysteine-rich domain"/>
    <property type="match status" value="1"/>
</dbReference>
<keyword evidence="2" id="KW-0479">Metal-binding</keyword>
<dbReference type="PROSITE" id="PS50219">
    <property type="entry name" value="CNH"/>
    <property type="match status" value="1"/>
</dbReference>
<dbReference type="SUPFAM" id="SSF69322">
    <property type="entry name" value="Tricorn protease domain 2"/>
    <property type="match status" value="1"/>
</dbReference>
<keyword evidence="1" id="KW-0597">Phosphoprotein</keyword>
<evidence type="ECO:0000313" key="11">
    <source>
        <dbReference type="EMBL" id="CAJ0596978.1"/>
    </source>
</evidence>